<organism evidence="2">
    <name type="scientific">freshwater metagenome</name>
    <dbReference type="NCBI Taxonomy" id="449393"/>
    <lineage>
        <taxon>unclassified sequences</taxon>
        <taxon>metagenomes</taxon>
        <taxon>ecological metagenomes</taxon>
    </lineage>
</organism>
<dbReference type="InterPro" id="IPR029044">
    <property type="entry name" value="Nucleotide-diphossugar_trans"/>
</dbReference>
<evidence type="ECO:0000259" key="1">
    <source>
        <dbReference type="Pfam" id="PF00535"/>
    </source>
</evidence>
<sequence length="288" mass="32328">MTCYNAASTIELSVRSIIAQTFTNWELVLVDNCSTDNSLTVVKNLNDDRIKIIALDKNHGRTPALAIALENAHAEFVAILDADDISSQDRLQQQYDFLTNNPNILVVGSWYRNIDQLGSLINEVRTPTTSVDVMRRMASDNPIVNSSAMFRTESARAVGGYNHNYLYAQDFALWLALANIGELAILPKFLTDIRRVKSSLSTISSNSLILTADNYELYRQAQKLPGLTLLDKLRGKRTVGLYGLLYSWRSLQARNIVRALGLLIQNLWALPLVVFELLRKGFYSLKSI</sequence>
<dbReference type="SUPFAM" id="SSF53448">
    <property type="entry name" value="Nucleotide-diphospho-sugar transferases"/>
    <property type="match status" value="1"/>
</dbReference>
<dbReference type="EMBL" id="CAEZUN010000027">
    <property type="protein sequence ID" value="CAB4595885.1"/>
    <property type="molecule type" value="Genomic_DNA"/>
</dbReference>
<reference evidence="2" key="1">
    <citation type="submission" date="2020-05" db="EMBL/GenBank/DDBJ databases">
        <authorList>
            <person name="Chiriac C."/>
            <person name="Salcher M."/>
            <person name="Ghai R."/>
            <person name="Kavagutti S V."/>
        </authorList>
    </citation>
    <scope>NUCLEOTIDE SEQUENCE</scope>
</reference>
<name>A0A6J6G9U3_9ZZZZ</name>
<evidence type="ECO:0000313" key="2">
    <source>
        <dbReference type="EMBL" id="CAB4595885.1"/>
    </source>
</evidence>
<proteinExistence type="predicted"/>
<dbReference type="InterPro" id="IPR001173">
    <property type="entry name" value="Glyco_trans_2-like"/>
</dbReference>
<dbReference type="PANTHER" id="PTHR22916">
    <property type="entry name" value="GLYCOSYLTRANSFERASE"/>
    <property type="match status" value="1"/>
</dbReference>
<dbReference type="AlphaFoldDB" id="A0A6J6G9U3"/>
<gene>
    <name evidence="2" type="ORF">UFOPK1826_00333</name>
</gene>
<feature type="domain" description="Glycosyltransferase 2-like" evidence="1">
    <location>
        <begin position="1"/>
        <end position="119"/>
    </location>
</feature>
<dbReference type="Pfam" id="PF00535">
    <property type="entry name" value="Glycos_transf_2"/>
    <property type="match status" value="1"/>
</dbReference>
<dbReference type="Gene3D" id="3.90.550.10">
    <property type="entry name" value="Spore Coat Polysaccharide Biosynthesis Protein SpsA, Chain A"/>
    <property type="match status" value="1"/>
</dbReference>
<dbReference type="GO" id="GO:0016758">
    <property type="term" value="F:hexosyltransferase activity"/>
    <property type="evidence" value="ECO:0007669"/>
    <property type="project" value="UniProtKB-ARBA"/>
</dbReference>
<protein>
    <submittedName>
        <fullName evidence="2">Unannotated protein</fullName>
    </submittedName>
</protein>
<dbReference type="PANTHER" id="PTHR22916:SF3">
    <property type="entry name" value="UDP-GLCNAC:BETAGAL BETA-1,3-N-ACETYLGLUCOSAMINYLTRANSFERASE-LIKE PROTEIN 1"/>
    <property type="match status" value="1"/>
</dbReference>
<accession>A0A6J6G9U3</accession>